<keyword evidence="2" id="KW-1185">Reference proteome</keyword>
<protein>
    <submittedName>
        <fullName evidence="1">Uncharacterized protein</fullName>
    </submittedName>
</protein>
<dbReference type="EMBL" id="BAABLM010000014">
    <property type="protein sequence ID" value="GAA4687390.1"/>
    <property type="molecule type" value="Genomic_DNA"/>
</dbReference>
<evidence type="ECO:0000313" key="2">
    <source>
        <dbReference type="Proteomes" id="UP001501295"/>
    </source>
</evidence>
<reference evidence="2" key="1">
    <citation type="journal article" date="2019" name="Int. J. Syst. Evol. Microbiol.">
        <title>The Global Catalogue of Microorganisms (GCM) 10K type strain sequencing project: providing services to taxonomists for standard genome sequencing and annotation.</title>
        <authorList>
            <consortium name="The Broad Institute Genomics Platform"/>
            <consortium name="The Broad Institute Genome Sequencing Center for Infectious Disease"/>
            <person name="Wu L."/>
            <person name="Ma J."/>
        </authorList>
    </citation>
    <scope>NUCLEOTIDE SEQUENCE [LARGE SCALE GENOMIC DNA]</scope>
    <source>
        <strain evidence="2">JCM 18956</strain>
    </source>
</reference>
<proteinExistence type="predicted"/>
<accession>A0ABP8WGD8</accession>
<comment type="caution">
    <text evidence="1">The sequence shown here is derived from an EMBL/GenBank/DDBJ whole genome shotgun (WGS) entry which is preliminary data.</text>
</comment>
<dbReference type="Proteomes" id="UP001501295">
    <property type="component" value="Unassembled WGS sequence"/>
</dbReference>
<gene>
    <name evidence="1" type="ORF">GCM10025780_37850</name>
</gene>
<name>A0ABP8WGD8_9MICO</name>
<organism evidence="1 2">
    <name type="scientific">Frondihabitans cladoniiphilus</name>
    <dbReference type="NCBI Taxonomy" id="715785"/>
    <lineage>
        <taxon>Bacteria</taxon>
        <taxon>Bacillati</taxon>
        <taxon>Actinomycetota</taxon>
        <taxon>Actinomycetes</taxon>
        <taxon>Micrococcales</taxon>
        <taxon>Microbacteriaceae</taxon>
        <taxon>Frondihabitans</taxon>
    </lineage>
</organism>
<sequence length="70" mass="7688">MGFKVVMKYSDGTVEEDDEVFDTEGEANEYGLTQASNYQTGGEVLNLSNPGDYPLDPDDTADFDVIEVDD</sequence>
<evidence type="ECO:0000313" key="1">
    <source>
        <dbReference type="EMBL" id="GAA4687390.1"/>
    </source>
</evidence>